<evidence type="ECO:0000313" key="2">
    <source>
        <dbReference type="Proteomes" id="UP000091857"/>
    </source>
</evidence>
<organism evidence="1 2">
    <name type="scientific">Manihot esculenta</name>
    <name type="common">Cassava</name>
    <name type="synonym">Jatropha manihot</name>
    <dbReference type="NCBI Taxonomy" id="3983"/>
    <lineage>
        <taxon>Eukaryota</taxon>
        <taxon>Viridiplantae</taxon>
        <taxon>Streptophyta</taxon>
        <taxon>Embryophyta</taxon>
        <taxon>Tracheophyta</taxon>
        <taxon>Spermatophyta</taxon>
        <taxon>Magnoliopsida</taxon>
        <taxon>eudicotyledons</taxon>
        <taxon>Gunneridae</taxon>
        <taxon>Pentapetalae</taxon>
        <taxon>rosids</taxon>
        <taxon>fabids</taxon>
        <taxon>Malpighiales</taxon>
        <taxon>Euphorbiaceae</taxon>
        <taxon>Crotonoideae</taxon>
        <taxon>Manihoteae</taxon>
        <taxon>Manihot</taxon>
    </lineage>
</organism>
<reference evidence="2" key="1">
    <citation type="journal article" date="2016" name="Nat. Biotechnol.">
        <title>Sequencing wild and cultivated cassava and related species reveals extensive interspecific hybridization and genetic diversity.</title>
        <authorList>
            <person name="Bredeson J.V."/>
            <person name="Lyons J.B."/>
            <person name="Prochnik S.E."/>
            <person name="Wu G.A."/>
            <person name="Ha C.M."/>
            <person name="Edsinger-Gonzales E."/>
            <person name="Grimwood J."/>
            <person name="Schmutz J."/>
            <person name="Rabbi I.Y."/>
            <person name="Egesi C."/>
            <person name="Nauluvula P."/>
            <person name="Lebot V."/>
            <person name="Ndunguru J."/>
            <person name="Mkamilo G."/>
            <person name="Bart R.S."/>
            <person name="Setter T.L."/>
            <person name="Gleadow R.M."/>
            <person name="Kulakow P."/>
            <person name="Ferguson M.E."/>
            <person name="Rounsley S."/>
            <person name="Rokhsar D.S."/>
        </authorList>
    </citation>
    <scope>NUCLEOTIDE SEQUENCE [LARGE SCALE GENOMIC DNA]</scope>
    <source>
        <strain evidence="2">cv. AM560-2</strain>
    </source>
</reference>
<gene>
    <name evidence="1" type="ORF">MANES_02G000700v8</name>
</gene>
<name>A0ACB7I443_MANES</name>
<protein>
    <submittedName>
        <fullName evidence="1">Uncharacterized protein</fullName>
    </submittedName>
</protein>
<evidence type="ECO:0000313" key="1">
    <source>
        <dbReference type="EMBL" id="KAG8658974.1"/>
    </source>
</evidence>
<proteinExistence type="predicted"/>
<dbReference type="Proteomes" id="UP000091857">
    <property type="component" value="Chromosome 2"/>
</dbReference>
<comment type="caution">
    <text evidence="1">The sequence shown here is derived from an EMBL/GenBank/DDBJ whole genome shotgun (WGS) entry which is preliminary data.</text>
</comment>
<dbReference type="EMBL" id="CM004388">
    <property type="protein sequence ID" value="KAG8658974.1"/>
    <property type="molecule type" value="Genomic_DNA"/>
</dbReference>
<accession>A0ACB7I443</accession>
<sequence>MIGRLFPIPIAVPAIPIAKFSSILKTLGKGDDEEYICSVCLDSTRNKDGIRELCNCSHVFHKECLDKWVDVGQVTCPLCRSTLFPN</sequence>
<keyword evidence="2" id="KW-1185">Reference proteome</keyword>